<evidence type="ECO:0000256" key="1">
    <source>
        <dbReference type="SAM" id="MobiDB-lite"/>
    </source>
</evidence>
<comment type="caution">
    <text evidence="3">The sequence shown here is derived from an EMBL/GenBank/DDBJ whole genome shotgun (WGS) entry which is preliminary data.</text>
</comment>
<dbReference type="Proteomes" id="UP001445076">
    <property type="component" value="Unassembled WGS sequence"/>
</dbReference>
<keyword evidence="4" id="KW-1185">Reference proteome</keyword>
<keyword evidence="2" id="KW-0732">Signal</keyword>
<evidence type="ECO:0008006" key="5">
    <source>
        <dbReference type="Google" id="ProtNLM"/>
    </source>
</evidence>
<feature type="region of interest" description="Disordered" evidence="1">
    <location>
        <begin position="194"/>
        <end position="223"/>
    </location>
</feature>
<name>A0AAW0YC79_CHEQU</name>
<accession>A0AAW0YC79</accession>
<organism evidence="3 4">
    <name type="scientific">Cherax quadricarinatus</name>
    <name type="common">Australian red claw crayfish</name>
    <dbReference type="NCBI Taxonomy" id="27406"/>
    <lineage>
        <taxon>Eukaryota</taxon>
        <taxon>Metazoa</taxon>
        <taxon>Ecdysozoa</taxon>
        <taxon>Arthropoda</taxon>
        <taxon>Crustacea</taxon>
        <taxon>Multicrustacea</taxon>
        <taxon>Malacostraca</taxon>
        <taxon>Eumalacostraca</taxon>
        <taxon>Eucarida</taxon>
        <taxon>Decapoda</taxon>
        <taxon>Pleocyemata</taxon>
        <taxon>Astacidea</taxon>
        <taxon>Parastacoidea</taxon>
        <taxon>Parastacidae</taxon>
        <taxon>Cherax</taxon>
    </lineage>
</organism>
<dbReference type="EMBL" id="JARKIK010000003">
    <property type="protein sequence ID" value="KAK8752990.1"/>
    <property type="molecule type" value="Genomic_DNA"/>
</dbReference>
<feature type="chain" id="PRO_5043777174" description="Secreted protein" evidence="2">
    <location>
        <begin position="20"/>
        <end position="223"/>
    </location>
</feature>
<feature type="signal peptide" evidence="2">
    <location>
        <begin position="1"/>
        <end position="19"/>
    </location>
</feature>
<evidence type="ECO:0000313" key="4">
    <source>
        <dbReference type="Proteomes" id="UP001445076"/>
    </source>
</evidence>
<reference evidence="3 4" key="1">
    <citation type="journal article" date="2024" name="BMC Genomics">
        <title>Genome assembly of redclaw crayfish (Cherax quadricarinatus) provides insights into its immune adaptation and hypoxia tolerance.</title>
        <authorList>
            <person name="Liu Z."/>
            <person name="Zheng J."/>
            <person name="Li H."/>
            <person name="Fang K."/>
            <person name="Wang S."/>
            <person name="He J."/>
            <person name="Zhou D."/>
            <person name="Weng S."/>
            <person name="Chi M."/>
            <person name="Gu Z."/>
            <person name="He J."/>
            <person name="Li F."/>
            <person name="Wang M."/>
        </authorList>
    </citation>
    <scope>NUCLEOTIDE SEQUENCE [LARGE SCALE GENOMIC DNA]</scope>
    <source>
        <strain evidence="3">ZL_2023a</strain>
    </source>
</reference>
<evidence type="ECO:0000256" key="2">
    <source>
        <dbReference type="SAM" id="SignalP"/>
    </source>
</evidence>
<evidence type="ECO:0000313" key="3">
    <source>
        <dbReference type="EMBL" id="KAK8752990.1"/>
    </source>
</evidence>
<feature type="compositionally biased region" description="Basic and acidic residues" evidence="1">
    <location>
        <begin position="212"/>
        <end position="223"/>
    </location>
</feature>
<protein>
    <recommendedName>
        <fullName evidence="5">Secreted protein</fullName>
    </recommendedName>
</protein>
<sequence>MFMWRVVMAMGGAVAAVVAAPGGKLEAREDSSVLPVEHRYTNTTSTTPHPVDDLMDALLQSETISAVDEAAARLTSAFGTAVEDLGDFVIGTVKDLPNTIRNLSSTVNKAVADGSERVVIVVKGLRNGVTDTTVEAGQRVTNTVDRVYNAANTSQTVSSFKDLQERIAVTMGRIFATFVFNLDKIDSAMADSIRQASGGKPGIATSNPVRVRPSEENEIGKSA</sequence>
<dbReference type="AlphaFoldDB" id="A0AAW0YC79"/>
<proteinExistence type="predicted"/>
<gene>
    <name evidence="3" type="ORF">OTU49_001868</name>
</gene>